<dbReference type="PIRSF" id="PIRSF000505">
    <property type="entry name" value="EPSPS"/>
    <property type="match status" value="1"/>
</dbReference>
<dbReference type="GO" id="GO:0009423">
    <property type="term" value="P:chorismate biosynthetic process"/>
    <property type="evidence" value="ECO:0007669"/>
    <property type="project" value="UniProtKB-UniRule"/>
</dbReference>
<comment type="similarity">
    <text evidence="3 9">Belongs to the EPSP synthase family.</text>
</comment>
<evidence type="ECO:0000256" key="6">
    <source>
        <dbReference type="ARBA" id="ARBA00022679"/>
    </source>
</evidence>
<gene>
    <name evidence="9 11" type="primary">aroA</name>
    <name evidence="11" type="ORF">Lbru_2619</name>
</gene>
<comment type="caution">
    <text evidence="11">The sequence shown here is derived from an EMBL/GenBank/DDBJ whole genome shotgun (WGS) entry which is preliminary data.</text>
</comment>
<dbReference type="CDD" id="cd01556">
    <property type="entry name" value="EPSP_synthase"/>
    <property type="match status" value="1"/>
</dbReference>
<comment type="pathway">
    <text evidence="2 9">Metabolic intermediate biosynthesis; chorismate biosynthesis; chorismate from D-erythrose 4-phosphate and phosphoenolpyruvate: step 6/7.</text>
</comment>
<dbReference type="PANTHER" id="PTHR21090">
    <property type="entry name" value="AROM/DEHYDROQUINATE SYNTHASE"/>
    <property type="match status" value="1"/>
</dbReference>
<comment type="caution">
    <text evidence="9">Lacks conserved residue(s) required for the propagation of feature annotation.</text>
</comment>
<feature type="binding site" evidence="9">
    <location>
        <position position="125"/>
    </location>
    <ligand>
        <name>phosphoenolpyruvate</name>
        <dbReference type="ChEBI" id="CHEBI:58702"/>
    </ligand>
</feature>
<keyword evidence="7 9" id="KW-0057">Aromatic amino acid biosynthesis</keyword>
<evidence type="ECO:0000256" key="8">
    <source>
        <dbReference type="ARBA" id="ARBA00044633"/>
    </source>
</evidence>
<dbReference type="PROSITE" id="PS00104">
    <property type="entry name" value="EPSP_SYNTHASE_1"/>
    <property type="match status" value="1"/>
</dbReference>
<feature type="binding site" evidence="9">
    <location>
        <position position="24"/>
    </location>
    <ligand>
        <name>3-phosphoshikimate</name>
        <dbReference type="ChEBI" id="CHEBI:145989"/>
    </ligand>
</feature>
<dbReference type="InterPro" id="IPR013792">
    <property type="entry name" value="RNA3'P_cycl/enolpyr_Trfase_a/b"/>
</dbReference>
<dbReference type="FunFam" id="3.65.10.10:FF:000006">
    <property type="entry name" value="3-phosphoshikimate 1-carboxyvinyltransferase"/>
    <property type="match status" value="1"/>
</dbReference>
<dbReference type="InterPro" id="IPR036968">
    <property type="entry name" value="Enolpyruvate_Tfrase_sf"/>
</dbReference>
<protein>
    <recommendedName>
        <fullName evidence="9">3-phosphoshikimate 1-carboxyvinyltransferase</fullName>
        <ecNumber evidence="9">2.5.1.19</ecNumber>
    </recommendedName>
    <alternativeName>
        <fullName evidence="9">5-enolpyruvylshikimate-3-phosphate synthase</fullName>
        <shortName evidence="9">EPSP synthase</shortName>
        <shortName evidence="9">EPSPS</shortName>
    </alternativeName>
</protein>
<feature type="binding site" evidence="9">
    <location>
        <position position="389"/>
    </location>
    <ligand>
        <name>phosphoenolpyruvate</name>
        <dbReference type="ChEBI" id="CHEBI:58702"/>
    </ligand>
</feature>
<dbReference type="GO" id="GO:0005737">
    <property type="term" value="C:cytoplasm"/>
    <property type="evidence" value="ECO:0007669"/>
    <property type="project" value="UniProtKB-SubCell"/>
</dbReference>
<dbReference type="InterPro" id="IPR023193">
    <property type="entry name" value="EPSP_synthase_CS"/>
</dbReference>
<dbReference type="PATRIC" id="fig|29422.6.peg.2782"/>
<feature type="binding site" evidence="9">
    <location>
        <position position="171"/>
    </location>
    <ligand>
        <name>phosphoenolpyruvate</name>
        <dbReference type="ChEBI" id="CHEBI:58702"/>
    </ligand>
</feature>
<feature type="binding site" evidence="9">
    <location>
        <position position="24"/>
    </location>
    <ligand>
        <name>phosphoenolpyruvate</name>
        <dbReference type="ChEBI" id="CHEBI:58702"/>
    </ligand>
</feature>
<dbReference type="PROSITE" id="PS00885">
    <property type="entry name" value="EPSP_SYNTHASE_2"/>
    <property type="match status" value="1"/>
</dbReference>
<evidence type="ECO:0000256" key="4">
    <source>
        <dbReference type="ARBA" id="ARBA00022490"/>
    </source>
</evidence>
<dbReference type="GO" id="GO:0008652">
    <property type="term" value="P:amino acid biosynthetic process"/>
    <property type="evidence" value="ECO:0007669"/>
    <property type="project" value="UniProtKB-KW"/>
</dbReference>
<feature type="binding site" evidence="9">
    <location>
        <position position="317"/>
    </location>
    <ligand>
        <name>3-phosphoshikimate</name>
        <dbReference type="ChEBI" id="CHEBI:145989"/>
    </ligand>
</feature>
<evidence type="ECO:0000256" key="9">
    <source>
        <dbReference type="HAMAP-Rule" id="MF_00210"/>
    </source>
</evidence>
<dbReference type="InterPro" id="IPR006264">
    <property type="entry name" value="EPSP_synthase"/>
</dbReference>
<feature type="binding site" evidence="9">
    <location>
        <position position="25"/>
    </location>
    <ligand>
        <name>3-phosphoshikimate</name>
        <dbReference type="ChEBI" id="CHEBI:145989"/>
    </ligand>
</feature>
<dbReference type="STRING" id="29422.Lbru_2619"/>
<sequence>MNLLHFVSSPVKALQGDITVPGDKSISHRAIILGAIAKGTTTVSGFLEGEDCLATLKAFQSMGVSIEGPVAQRVVIHGVGKHGLKKPEKVIDCGNSGTTMRLLAGLLAAQSFDSELNGDHSLQKRPMERVSRPLVQMGAEIRTTEGKPPLFIRGGHSLHGITYEMPVASAQVKSCLLLAGLYAQGETRVVEPGFTRDHTERMLTTFSYPIQKAENTIVINSESECLGTDIIVPGDISSAAFFIVAATLIPGSELLIRNVGINPTRTGIIQILILMGADISLNNKRLCGEELVADLCVRHAPLEGIDIPSELVPIAIDEFPAIFIAAACAKGQTLLHGARELRCKESDRIGAMVEGLQELGIEAQAFEDGLYINGGELQGGEVNSFHDHRIAMSFAIAGAMAKNPVTIKNCANVATSFPTFVKTANKINLAIKEIKDEVR</sequence>
<comment type="catalytic activity">
    <reaction evidence="8">
        <text>3-phosphoshikimate + phosphoenolpyruvate = 5-O-(1-carboxyvinyl)-3-phosphoshikimate + phosphate</text>
        <dbReference type="Rhea" id="RHEA:21256"/>
        <dbReference type="ChEBI" id="CHEBI:43474"/>
        <dbReference type="ChEBI" id="CHEBI:57701"/>
        <dbReference type="ChEBI" id="CHEBI:58702"/>
        <dbReference type="ChEBI" id="CHEBI:145989"/>
        <dbReference type="EC" id="2.5.1.19"/>
    </reaction>
    <physiologicalReaction direction="left-to-right" evidence="8">
        <dbReference type="Rhea" id="RHEA:21257"/>
    </physiologicalReaction>
</comment>
<dbReference type="InterPro" id="IPR001986">
    <property type="entry name" value="Enolpyruvate_Tfrase_dom"/>
</dbReference>
<name>A0A0W0S431_9GAMM</name>
<evidence type="ECO:0000313" key="12">
    <source>
        <dbReference type="Proteomes" id="UP000054742"/>
    </source>
</evidence>
<feature type="binding site" evidence="9">
    <location>
        <position position="97"/>
    </location>
    <ligand>
        <name>phosphoenolpyruvate</name>
        <dbReference type="ChEBI" id="CHEBI:58702"/>
    </ligand>
</feature>
<comment type="subunit">
    <text evidence="9">Monomer.</text>
</comment>
<dbReference type="NCBIfam" id="TIGR01356">
    <property type="entry name" value="aroA"/>
    <property type="match status" value="1"/>
</dbReference>
<dbReference type="HAMAP" id="MF_00210">
    <property type="entry name" value="EPSP_synth"/>
    <property type="match status" value="1"/>
</dbReference>
<dbReference type="Pfam" id="PF00275">
    <property type="entry name" value="EPSP_synthase"/>
    <property type="match status" value="1"/>
</dbReference>
<evidence type="ECO:0000256" key="2">
    <source>
        <dbReference type="ARBA" id="ARBA00004811"/>
    </source>
</evidence>
<dbReference type="SUPFAM" id="SSF55205">
    <property type="entry name" value="EPT/RTPC-like"/>
    <property type="match status" value="1"/>
</dbReference>
<dbReference type="AlphaFoldDB" id="A0A0W0S431"/>
<evidence type="ECO:0000259" key="10">
    <source>
        <dbReference type="Pfam" id="PF00275"/>
    </source>
</evidence>
<evidence type="ECO:0000256" key="7">
    <source>
        <dbReference type="ARBA" id="ARBA00023141"/>
    </source>
</evidence>
<feature type="domain" description="Enolpyruvate transferase" evidence="10">
    <location>
        <begin position="10"/>
        <end position="422"/>
    </location>
</feature>
<dbReference type="Gene3D" id="3.65.10.10">
    <property type="entry name" value="Enolpyruvate transferase domain"/>
    <property type="match status" value="2"/>
</dbReference>
<organism evidence="11 12">
    <name type="scientific">Legionella brunensis</name>
    <dbReference type="NCBI Taxonomy" id="29422"/>
    <lineage>
        <taxon>Bacteria</taxon>
        <taxon>Pseudomonadati</taxon>
        <taxon>Pseudomonadota</taxon>
        <taxon>Gammaproteobacteria</taxon>
        <taxon>Legionellales</taxon>
        <taxon>Legionellaceae</taxon>
        <taxon>Legionella</taxon>
    </lineage>
</organism>
<dbReference type="EC" id="2.5.1.19" evidence="9"/>
<feature type="binding site" evidence="9">
    <location>
        <position position="344"/>
    </location>
    <ligand>
        <name>3-phosphoshikimate</name>
        <dbReference type="ChEBI" id="CHEBI:145989"/>
    </ligand>
</feature>
<dbReference type="FunFam" id="3.65.10.10:FF:000005">
    <property type="entry name" value="3-phosphoshikimate 1-carboxyvinyltransferase"/>
    <property type="match status" value="1"/>
</dbReference>
<dbReference type="EMBL" id="LNXV01000033">
    <property type="protein sequence ID" value="KTC78327.1"/>
    <property type="molecule type" value="Genomic_DNA"/>
</dbReference>
<reference evidence="11 12" key="1">
    <citation type="submission" date="2015-11" db="EMBL/GenBank/DDBJ databases">
        <title>Genomic analysis of 38 Legionella species identifies large and diverse effector repertoires.</title>
        <authorList>
            <person name="Burstein D."/>
            <person name="Amaro F."/>
            <person name="Zusman T."/>
            <person name="Lifshitz Z."/>
            <person name="Cohen O."/>
            <person name="Gilbert J.A."/>
            <person name="Pupko T."/>
            <person name="Shuman H.A."/>
            <person name="Segal G."/>
        </authorList>
    </citation>
    <scope>NUCLEOTIDE SEQUENCE [LARGE SCALE GENOMIC DNA]</scope>
    <source>
        <strain evidence="11 12">ATCC 43878</strain>
    </source>
</reference>
<feature type="active site" description="Proton acceptor" evidence="9">
    <location>
        <position position="317"/>
    </location>
</feature>
<dbReference type="GO" id="GO:0009073">
    <property type="term" value="P:aromatic amino acid family biosynthetic process"/>
    <property type="evidence" value="ECO:0007669"/>
    <property type="project" value="UniProtKB-KW"/>
</dbReference>
<dbReference type="OrthoDB" id="9809920at2"/>
<comment type="function">
    <text evidence="1 9">Catalyzes the transfer of the enolpyruvyl moiety of phosphoenolpyruvate (PEP) to the 5-hydroxyl of shikimate-3-phosphate (S3P) to produce enolpyruvyl shikimate-3-phosphate and inorganic phosphate.</text>
</comment>
<proteinExistence type="inferred from homology"/>
<keyword evidence="5 9" id="KW-0028">Amino-acid biosynthesis</keyword>
<dbReference type="UniPathway" id="UPA00053">
    <property type="reaction ID" value="UER00089"/>
</dbReference>
<dbReference type="Proteomes" id="UP000054742">
    <property type="component" value="Unassembled WGS sequence"/>
</dbReference>
<evidence type="ECO:0000313" key="11">
    <source>
        <dbReference type="EMBL" id="KTC78327.1"/>
    </source>
</evidence>
<feature type="binding site" evidence="9">
    <location>
        <position position="29"/>
    </location>
    <ligand>
        <name>3-phosphoshikimate</name>
        <dbReference type="ChEBI" id="CHEBI:145989"/>
    </ligand>
</feature>
<keyword evidence="4 9" id="KW-0963">Cytoplasm</keyword>
<comment type="subcellular location">
    <subcellularLocation>
        <location evidence="9">Cytoplasm</location>
    </subcellularLocation>
</comment>
<feature type="binding site" evidence="9">
    <location>
        <position position="169"/>
    </location>
    <ligand>
        <name>3-phosphoshikimate</name>
        <dbReference type="ChEBI" id="CHEBI:145989"/>
    </ligand>
</feature>
<dbReference type="PANTHER" id="PTHR21090:SF5">
    <property type="entry name" value="PENTAFUNCTIONAL AROM POLYPEPTIDE"/>
    <property type="match status" value="1"/>
</dbReference>
<feature type="binding site" evidence="9">
    <location>
        <position position="348"/>
    </location>
    <ligand>
        <name>phosphoenolpyruvate</name>
        <dbReference type="ChEBI" id="CHEBI:58702"/>
    </ligand>
</feature>
<accession>A0A0W0S431</accession>
<keyword evidence="12" id="KW-1185">Reference proteome</keyword>
<evidence type="ECO:0000256" key="3">
    <source>
        <dbReference type="ARBA" id="ARBA00009948"/>
    </source>
</evidence>
<dbReference type="RefSeq" id="WP_058442587.1">
    <property type="nucleotide sequence ID" value="NZ_CAAAHU010000004.1"/>
</dbReference>
<keyword evidence="6 9" id="KW-0808">Transferase</keyword>
<evidence type="ECO:0000256" key="5">
    <source>
        <dbReference type="ARBA" id="ARBA00022605"/>
    </source>
</evidence>
<dbReference type="GO" id="GO:0003866">
    <property type="term" value="F:3-phosphoshikimate 1-carboxyvinyltransferase activity"/>
    <property type="evidence" value="ECO:0007669"/>
    <property type="project" value="UniProtKB-UniRule"/>
</dbReference>
<evidence type="ECO:0000256" key="1">
    <source>
        <dbReference type="ARBA" id="ARBA00002174"/>
    </source>
</evidence>
<feature type="binding site" evidence="9">
    <location>
        <position position="171"/>
    </location>
    <ligand>
        <name>3-phosphoshikimate</name>
        <dbReference type="ChEBI" id="CHEBI:145989"/>
    </ligand>
</feature>